<dbReference type="GO" id="GO:0003676">
    <property type="term" value="F:nucleic acid binding"/>
    <property type="evidence" value="ECO:0007669"/>
    <property type="project" value="InterPro"/>
</dbReference>
<proteinExistence type="predicted"/>
<dbReference type="AlphaFoldDB" id="A0A803QN16"/>
<dbReference type="EMBL" id="UZAU01000789">
    <property type="status" value="NOT_ANNOTATED_CDS"/>
    <property type="molecule type" value="Genomic_DNA"/>
</dbReference>
<organism evidence="2 3">
    <name type="scientific">Cannabis sativa</name>
    <name type="common">Hemp</name>
    <name type="synonym">Marijuana</name>
    <dbReference type="NCBI Taxonomy" id="3483"/>
    <lineage>
        <taxon>Eukaryota</taxon>
        <taxon>Viridiplantae</taxon>
        <taxon>Streptophyta</taxon>
        <taxon>Embryophyta</taxon>
        <taxon>Tracheophyta</taxon>
        <taxon>Spermatophyta</taxon>
        <taxon>Magnoliopsida</taxon>
        <taxon>eudicotyledons</taxon>
        <taxon>Gunneridae</taxon>
        <taxon>Pentapetalae</taxon>
        <taxon>rosids</taxon>
        <taxon>fabids</taxon>
        <taxon>Rosales</taxon>
        <taxon>Cannabaceae</taxon>
        <taxon>Cannabis</taxon>
    </lineage>
</organism>
<reference evidence="2" key="1">
    <citation type="submission" date="2021-03" db="UniProtKB">
        <authorList>
            <consortium name="EnsemblPlants"/>
        </authorList>
    </citation>
    <scope>IDENTIFICATION</scope>
</reference>
<dbReference type="Proteomes" id="UP000596661">
    <property type="component" value="Unassembled WGS sequence"/>
</dbReference>
<dbReference type="PANTHER" id="PTHR33116">
    <property type="entry name" value="REVERSE TRANSCRIPTASE ZINC-BINDING DOMAIN-CONTAINING PROTEIN-RELATED-RELATED"/>
    <property type="match status" value="1"/>
</dbReference>
<dbReference type="InterPro" id="IPR002156">
    <property type="entry name" value="RNaseH_domain"/>
</dbReference>
<evidence type="ECO:0000313" key="2">
    <source>
        <dbReference type="EnsemblPlants" id="cds.evm.model.10.260"/>
    </source>
</evidence>
<dbReference type="Gene3D" id="3.30.420.10">
    <property type="entry name" value="Ribonuclease H-like superfamily/Ribonuclease H"/>
    <property type="match status" value="1"/>
</dbReference>
<keyword evidence="3" id="KW-1185">Reference proteome</keyword>
<name>A0A803QN16_CANSA</name>
<protein>
    <recommendedName>
        <fullName evidence="1">RNase H type-1 domain-containing protein</fullName>
    </recommendedName>
</protein>
<sequence length="494" mass="56017">MPSNLKCDILRILSVKECNSHEKHLGNPFVFKRRKREEYQFLKEKVLKRIEGWKTKLLSFAGRTTLVKSVALSMPLYALSTNKIPSSTCRELDSIIRKFWWTRGSDKDRFLALIGWDRLCSPMLSGGLGFRKIEEMNKALLAKLAWQMAGKLDRPWVKCLSKKYCKNQSFWSINAKGSDSAFWKGVLKSRDTLCQNGMSIVGRGDSIDIWRQPWIPWLEYNDFLAISKQARRRFPHLKSVVDISNEDGTWNSDILSQVFGESLGGRIKSIARLPNSEVDILVWKGGADALHIFWECHCARALWFGSPFSWAMGSVPGSANTVKGRIEWMLSSLPSDLTSHYLKFTGCLFDEVWKARNEVLFKSKLIIITEIRCSIMRRFSEAIVEVEADGQVCKIQDTRRAGGKIDAATEVLCVSDASWKDGEAGLAVGLLHIRENRVLWFVRKDKAESAAEAEMMAILWGMQLAAAKEFKSIAIASDAMVLIKALHEKRCPPL</sequence>
<evidence type="ECO:0000259" key="1">
    <source>
        <dbReference type="Pfam" id="PF13456"/>
    </source>
</evidence>
<evidence type="ECO:0000313" key="3">
    <source>
        <dbReference type="Proteomes" id="UP000596661"/>
    </source>
</evidence>
<dbReference type="EnsemblPlants" id="evm.model.10.260">
    <property type="protein sequence ID" value="cds.evm.model.10.260"/>
    <property type="gene ID" value="evm.TU.10.260"/>
</dbReference>
<dbReference type="Gramene" id="evm.model.10.260">
    <property type="protein sequence ID" value="cds.evm.model.10.260"/>
    <property type="gene ID" value="evm.TU.10.260"/>
</dbReference>
<feature type="domain" description="RNase H type-1" evidence="1">
    <location>
        <begin position="416"/>
        <end position="489"/>
    </location>
</feature>
<dbReference type="PANTHER" id="PTHR33116:SF86">
    <property type="entry name" value="REVERSE TRANSCRIPTASE DOMAIN-CONTAINING PROTEIN"/>
    <property type="match status" value="1"/>
</dbReference>
<dbReference type="Pfam" id="PF13456">
    <property type="entry name" value="RVT_3"/>
    <property type="match status" value="1"/>
</dbReference>
<dbReference type="InterPro" id="IPR036397">
    <property type="entry name" value="RNaseH_sf"/>
</dbReference>
<accession>A0A803QN16</accession>
<dbReference type="GO" id="GO:0004523">
    <property type="term" value="F:RNA-DNA hybrid ribonuclease activity"/>
    <property type="evidence" value="ECO:0007669"/>
    <property type="project" value="InterPro"/>
</dbReference>